<comment type="caution">
    <text evidence="2">The sequence shown here is derived from an EMBL/GenBank/DDBJ whole genome shotgun (WGS) entry which is preliminary data.</text>
</comment>
<sequence length="161" mass="17046">MLLPQRVLVRLPACPALPLSDYKFRSETAEDVVTRIILFCLPLGTLPSPSSSTYNSSVSGCAASNYSLSRLGSASEEDEDEGQEEYDDESGLIFGRPVKPSKRRQLSSPPLDDLILPGSGSAHFGFTVDSGLGASPVGSVLGDTIDVNCLDTGLEKLPEAL</sequence>
<feature type="region of interest" description="Disordered" evidence="1">
    <location>
        <begin position="70"/>
        <end position="112"/>
    </location>
</feature>
<keyword evidence="3" id="KW-1185">Reference proteome</keyword>
<accession>A0A448WWP7</accession>
<dbReference type="InterPro" id="IPR029454">
    <property type="entry name" value="ODR-4-like"/>
</dbReference>
<reference evidence="2" key="1">
    <citation type="submission" date="2018-11" db="EMBL/GenBank/DDBJ databases">
        <authorList>
            <consortium name="Pathogen Informatics"/>
        </authorList>
    </citation>
    <scope>NUCLEOTIDE SEQUENCE</scope>
</reference>
<name>A0A448WWP7_9PLAT</name>
<dbReference type="OrthoDB" id="21458at2759"/>
<protein>
    <submittedName>
        <fullName evidence="2">Uncharacterized protein</fullName>
    </submittedName>
</protein>
<gene>
    <name evidence="2" type="ORF">PXEA_LOCUS15474</name>
</gene>
<organism evidence="2 3">
    <name type="scientific">Protopolystoma xenopodis</name>
    <dbReference type="NCBI Taxonomy" id="117903"/>
    <lineage>
        <taxon>Eukaryota</taxon>
        <taxon>Metazoa</taxon>
        <taxon>Spiralia</taxon>
        <taxon>Lophotrochozoa</taxon>
        <taxon>Platyhelminthes</taxon>
        <taxon>Monogenea</taxon>
        <taxon>Polyopisthocotylea</taxon>
        <taxon>Polystomatidea</taxon>
        <taxon>Polystomatidae</taxon>
        <taxon>Protopolystoma</taxon>
    </lineage>
</organism>
<dbReference type="Pfam" id="PF14778">
    <property type="entry name" value="ODR4-like"/>
    <property type="match status" value="1"/>
</dbReference>
<proteinExistence type="predicted"/>
<evidence type="ECO:0000313" key="2">
    <source>
        <dbReference type="EMBL" id="VEL22034.1"/>
    </source>
</evidence>
<evidence type="ECO:0000313" key="3">
    <source>
        <dbReference type="Proteomes" id="UP000784294"/>
    </source>
</evidence>
<dbReference type="Proteomes" id="UP000784294">
    <property type="component" value="Unassembled WGS sequence"/>
</dbReference>
<evidence type="ECO:0000256" key="1">
    <source>
        <dbReference type="SAM" id="MobiDB-lite"/>
    </source>
</evidence>
<dbReference type="AlphaFoldDB" id="A0A448WWP7"/>
<dbReference type="EMBL" id="CAAALY010054367">
    <property type="protein sequence ID" value="VEL22034.1"/>
    <property type="molecule type" value="Genomic_DNA"/>
</dbReference>
<feature type="compositionally biased region" description="Acidic residues" evidence="1">
    <location>
        <begin position="75"/>
        <end position="90"/>
    </location>
</feature>